<keyword evidence="3 4" id="KW-0175">Coiled coil</keyword>
<dbReference type="OMA" id="ADSCFHH"/>
<feature type="compositionally biased region" description="Basic and acidic residues" evidence="5">
    <location>
        <begin position="1198"/>
        <end position="1211"/>
    </location>
</feature>
<evidence type="ECO:0000313" key="8">
    <source>
        <dbReference type="Proteomes" id="UP000694546"/>
    </source>
</evidence>
<proteinExistence type="predicted"/>
<evidence type="ECO:0000256" key="5">
    <source>
        <dbReference type="SAM" id="MobiDB-lite"/>
    </source>
</evidence>
<dbReference type="AlphaFoldDB" id="A0A8C5F9J6"/>
<feature type="region of interest" description="Disordered" evidence="5">
    <location>
        <begin position="229"/>
        <end position="252"/>
    </location>
</feature>
<dbReference type="Proteomes" id="UP000694546">
    <property type="component" value="Chromosome 10"/>
</dbReference>
<dbReference type="GO" id="GO:0005813">
    <property type="term" value="C:centrosome"/>
    <property type="evidence" value="ECO:0007669"/>
    <property type="project" value="TreeGrafter"/>
</dbReference>
<sequence>MVANMELIEEFLESALAKWVLLFQPMVDGAGRPPPHSPYPDADPPPRGTGSWYTRLTDGVFLNEVMRLIDPNPKVEQLYHRDAGGRMLRLQNFSILNRHLRAFYQEDLQQLILIPLPNIAVLGQDPFTEAAVEELTRLLLLLLGCAVQCENKERFIQQIQSLDIQTQAAIASCIQEVTQDPRMVLPLQWEELRGLGETELELAFGSMAKQIQSLLAQRDTHLERLTELSREREELDPDPGGQSLGDPTAWPPQGAALQLADSRAKLRRLKQQLEDKGDQLLDYKQEVETMEEQLRKLHKENRALQGELRGVRSLRDELDCARERSGRVEPLQQELLSLRHKLRSLELTRTQLKEQQQQCGALQETQLLLEEQLKEARERCSTLRELRRDNLLLRQNVVELAADRDTERQRVDELLEINMSLEAELKHSSHARRHLLQSEGESDEEPFDAIDLKPLSVEVGEASTLMLLGAEQENAALRRRLEELQAQRESSVARDELAVLEEEHQTTLRQLWSTESENKELRSRLSSTLATGPQSDPAEEDREERREGRGEERREERGEDRSEERREERREERGQGMERRERREERREERGEDRSEERREDRSEERREERREERGQGLENRERREERREERMEVGGGKESGDGIGEEGKEGRGEERREERGAPGSEFSRGEGEGTPEAQEKEEEKREEREVGGVGSRREAGVGEERLLLLQGGEGEASGGEEGEPARDRGRAEGGQGRRGPEAGSKADRETDGGAGDKAQASTAPPRPAPRPRDEEGGGEAPPATAGPGMELLAARLREAREEADGQALLAQEVRSKLGEQSRRAWEAEQRLVLLEAELQRLRKAAEGLGEARRKIEVLQAEGLSLEEELCRLRSHQELHSMQSTVIAGLEGEKASLERERDALRSSMDGLRTAQRKGDQLQLTNQTLKVEQERLGRSLEASRRREAELEAELREATLEAEGLARGRDQALLEATRLEQEKEACVAALEGGQKEGRQREREAARLRQQLESTTLALEHAHQRARGLDAEHRRQAQELSHCRERCAGLQGSEEELAGRFHTLEEEQQRLGEQHADAQSSISALSQDLSDERDRSSGLTSEIEQLNHKLSRLEGELRTAGEALRRSGERTDAPPRLVEGSNLGVAPEGGLAGGLLVGGPSTGSSGPGEGLHDPESLSMAPGQDAALGRDPPLTPGVLDVETEKRQGRRSPELQREQAVLLAEREALLFRATRTQEACDRVREELEASRRHTLSLQDSCTKLQTLHTQLQVDHGTLSSQHASVLARCSDSEARCAALEAESKVWAREREESRARTDAMRRDQERMAALQQRQEAELEELLDKHSQLRTSCRSLEGAHRELEARYTELLDGRAQLEEREREMRMRGEQMDAEEHRRAEKERELERITEDYERLQAQQREWLAAQAELLAQGSVLSGELRAALLERTRLEGEVSTLRESNQNLDLCNVRLTSQYQLLTQLKGNMEEENRHLAEQSQSLLKENHSLLEQSLERRDQHHTQQREYQEKLGELRREKQKLVEKIMDQYRVLEPTGASPASKAKKSNWIADRMKKLIKPRAGGATREGRALFTTGGSVENLAHPAAYTHTLQADPLSAPVSPCPNRRAPLGETEISAPRSPVLLTGPMARRKLGSRHGWGLGLARAGSQGLSQSFSPGDLRLRTTSAPPAAASVSWEPRTPPRVPSVSRSQGGVEEEEGEEEKEGEEGGMGERENGAEE</sequence>
<feature type="region of interest" description="Disordered" evidence="5">
    <location>
        <begin position="1659"/>
        <end position="1730"/>
    </location>
</feature>
<feature type="compositionally biased region" description="Low complexity" evidence="5">
    <location>
        <begin position="1675"/>
        <end position="1684"/>
    </location>
</feature>
<dbReference type="PANTHER" id="PTHR18947:SF35">
    <property type="entry name" value="COILED-COIL DOMAIN-CONTAINING PROTEIN 88B"/>
    <property type="match status" value="1"/>
</dbReference>
<evidence type="ECO:0000313" key="7">
    <source>
        <dbReference type="Ensembl" id="ENSGMOP00000019298.2"/>
    </source>
</evidence>
<dbReference type="GO" id="GO:0030705">
    <property type="term" value="P:cytoskeleton-dependent intracellular transport"/>
    <property type="evidence" value="ECO:0007669"/>
    <property type="project" value="TreeGrafter"/>
</dbReference>
<dbReference type="PANTHER" id="PTHR18947">
    <property type="entry name" value="HOOK PROTEINS"/>
    <property type="match status" value="1"/>
</dbReference>
<dbReference type="GeneTree" id="ENSGT00940000165784"/>
<feature type="region of interest" description="Disordered" evidence="5">
    <location>
        <begin position="1117"/>
        <end position="1211"/>
    </location>
</feature>
<evidence type="ECO:0000259" key="6">
    <source>
        <dbReference type="Pfam" id="PF19047"/>
    </source>
</evidence>
<feature type="compositionally biased region" description="Basic and acidic residues" evidence="5">
    <location>
        <begin position="739"/>
        <end position="752"/>
    </location>
</feature>
<feature type="compositionally biased region" description="Acidic residues" evidence="5">
    <location>
        <begin position="1705"/>
        <end position="1720"/>
    </location>
</feature>
<feature type="coiled-coil region" evidence="4">
    <location>
        <begin position="1315"/>
        <end position="1419"/>
    </location>
</feature>
<dbReference type="InterPro" id="IPR043936">
    <property type="entry name" value="HOOK_N"/>
</dbReference>
<evidence type="ECO:0000256" key="1">
    <source>
        <dbReference type="ARBA" id="ARBA00004496"/>
    </source>
</evidence>
<feature type="region of interest" description="Disordered" evidence="5">
    <location>
        <begin position="503"/>
        <end position="792"/>
    </location>
</feature>
<feature type="compositionally biased region" description="Polar residues" evidence="5">
    <location>
        <begin position="1074"/>
        <end position="1085"/>
    </location>
</feature>
<dbReference type="GO" id="GO:0051959">
    <property type="term" value="F:dynein light intermediate chain binding"/>
    <property type="evidence" value="ECO:0007669"/>
    <property type="project" value="TreeGrafter"/>
</dbReference>
<feature type="compositionally biased region" description="Polar residues" evidence="5">
    <location>
        <begin position="524"/>
        <end position="534"/>
    </location>
</feature>
<accession>A0A8C5F9J6</accession>
<evidence type="ECO:0000256" key="2">
    <source>
        <dbReference type="ARBA" id="ARBA00022490"/>
    </source>
</evidence>
<dbReference type="SUPFAM" id="SSF116907">
    <property type="entry name" value="Hook domain"/>
    <property type="match status" value="1"/>
</dbReference>
<dbReference type="GO" id="GO:0031122">
    <property type="term" value="P:cytoplasmic microtubule organization"/>
    <property type="evidence" value="ECO:0007669"/>
    <property type="project" value="TreeGrafter"/>
</dbReference>
<keyword evidence="2" id="KW-0963">Cytoplasm</keyword>
<dbReference type="Ensembl" id="ENSGMOT00000019766.2">
    <property type="protein sequence ID" value="ENSGMOP00000019298.2"/>
    <property type="gene ID" value="ENSGMOG00000017922.2"/>
</dbReference>
<feature type="coiled-coil region" evidence="4">
    <location>
        <begin position="1469"/>
        <end position="1535"/>
    </location>
</feature>
<dbReference type="Gene3D" id="1.10.418.10">
    <property type="entry name" value="Calponin-like domain"/>
    <property type="match status" value="1"/>
</dbReference>
<feature type="compositionally biased region" description="Basic and acidic residues" evidence="5">
    <location>
        <begin position="1117"/>
        <end position="1130"/>
    </location>
</feature>
<feature type="compositionally biased region" description="Basic and acidic residues" evidence="5">
    <location>
        <begin position="646"/>
        <end position="661"/>
    </location>
</feature>
<feature type="compositionally biased region" description="Basic and acidic residues" evidence="5">
    <location>
        <begin position="543"/>
        <end position="633"/>
    </location>
</feature>
<dbReference type="GO" id="GO:0005737">
    <property type="term" value="C:cytoplasm"/>
    <property type="evidence" value="ECO:0007669"/>
    <property type="project" value="TreeGrafter"/>
</dbReference>
<feature type="coiled-coil region" evidence="4">
    <location>
        <begin position="335"/>
        <end position="424"/>
    </location>
</feature>
<keyword evidence="8" id="KW-1185">Reference proteome</keyword>
<dbReference type="InterPro" id="IPR036872">
    <property type="entry name" value="CH_dom_sf"/>
</dbReference>
<dbReference type="GO" id="GO:0008017">
    <property type="term" value="F:microtubule binding"/>
    <property type="evidence" value="ECO:0007669"/>
    <property type="project" value="TreeGrafter"/>
</dbReference>
<feature type="compositionally biased region" description="Low complexity" evidence="5">
    <location>
        <begin position="781"/>
        <end position="792"/>
    </location>
</feature>
<reference evidence="7" key="2">
    <citation type="submission" date="2025-09" db="UniProtKB">
        <authorList>
            <consortium name="Ensembl"/>
        </authorList>
    </citation>
    <scope>IDENTIFICATION</scope>
</reference>
<feature type="compositionally biased region" description="Basic and acidic residues" evidence="5">
    <location>
        <begin position="668"/>
        <end position="707"/>
    </location>
</feature>
<feature type="coiled-coil region" evidence="4">
    <location>
        <begin position="825"/>
        <end position="966"/>
    </location>
</feature>
<feature type="compositionally biased region" description="Gly residues" evidence="5">
    <location>
        <begin position="1147"/>
        <end position="1166"/>
    </location>
</feature>
<dbReference type="Pfam" id="PF19047">
    <property type="entry name" value="HOOK_N"/>
    <property type="match status" value="1"/>
</dbReference>
<feature type="compositionally biased region" description="Basic and acidic residues" evidence="5">
    <location>
        <begin position="1721"/>
        <end position="1730"/>
    </location>
</feature>
<organism evidence="7 8">
    <name type="scientific">Gadus morhua</name>
    <name type="common">Atlantic cod</name>
    <dbReference type="NCBI Taxonomy" id="8049"/>
    <lineage>
        <taxon>Eukaryota</taxon>
        <taxon>Metazoa</taxon>
        <taxon>Chordata</taxon>
        <taxon>Craniata</taxon>
        <taxon>Vertebrata</taxon>
        <taxon>Euteleostomi</taxon>
        <taxon>Actinopterygii</taxon>
        <taxon>Neopterygii</taxon>
        <taxon>Teleostei</taxon>
        <taxon>Neoteleostei</taxon>
        <taxon>Acanthomorphata</taxon>
        <taxon>Zeiogadaria</taxon>
        <taxon>Gadariae</taxon>
        <taxon>Gadiformes</taxon>
        <taxon>Gadoidei</taxon>
        <taxon>Gadidae</taxon>
        <taxon>Gadus</taxon>
    </lineage>
</organism>
<evidence type="ECO:0000256" key="4">
    <source>
        <dbReference type="SAM" id="Coils"/>
    </source>
</evidence>
<feature type="coiled-coil region" evidence="4">
    <location>
        <begin position="256"/>
        <end position="307"/>
    </location>
</feature>
<feature type="region of interest" description="Disordered" evidence="5">
    <location>
        <begin position="428"/>
        <end position="449"/>
    </location>
</feature>
<evidence type="ECO:0000256" key="3">
    <source>
        <dbReference type="ARBA" id="ARBA00023054"/>
    </source>
</evidence>
<feature type="domain" description="HOOK N-terminal" evidence="6">
    <location>
        <begin position="54"/>
        <end position="176"/>
    </location>
</feature>
<comment type="subcellular location">
    <subcellularLocation>
        <location evidence="1">Cytoplasm</location>
    </subcellularLocation>
</comment>
<feature type="region of interest" description="Disordered" evidence="5">
    <location>
        <begin position="1065"/>
        <end position="1097"/>
    </location>
</feature>
<name>A0A8C5F9J6_GADMO</name>
<reference evidence="7" key="1">
    <citation type="submission" date="2025-08" db="UniProtKB">
        <authorList>
            <consortium name="Ensembl"/>
        </authorList>
    </citation>
    <scope>IDENTIFICATION</scope>
</reference>
<protein>
    <submittedName>
        <fullName evidence="7">Coiled-coil domain containing 88B</fullName>
    </submittedName>
</protein>
<feature type="coiled-coil region" evidence="4">
    <location>
        <begin position="467"/>
        <end position="503"/>
    </location>
</feature>